<keyword evidence="11 17" id="KW-0472">Membrane</keyword>
<evidence type="ECO:0000256" key="11">
    <source>
        <dbReference type="ARBA" id="ARBA00023136"/>
    </source>
</evidence>
<evidence type="ECO:0000256" key="13">
    <source>
        <dbReference type="ARBA" id="ARBA00024986"/>
    </source>
</evidence>
<evidence type="ECO:0000256" key="10">
    <source>
        <dbReference type="ARBA" id="ARBA00023125"/>
    </source>
</evidence>
<evidence type="ECO:0000256" key="12">
    <source>
        <dbReference type="ARBA" id="ARBA00023306"/>
    </source>
</evidence>
<keyword evidence="9 17" id="KW-1133">Transmembrane helix</keyword>
<feature type="transmembrane region" description="Helical" evidence="17">
    <location>
        <begin position="145"/>
        <end position="178"/>
    </location>
</feature>
<dbReference type="Proteomes" id="UP000886814">
    <property type="component" value="Unassembled WGS sequence"/>
</dbReference>
<evidence type="ECO:0000256" key="14">
    <source>
        <dbReference type="ARBA" id="ARBA00025923"/>
    </source>
</evidence>
<dbReference type="Pfam" id="PF01580">
    <property type="entry name" value="FtsK_SpoIIIE"/>
    <property type="match status" value="1"/>
</dbReference>
<evidence type="ECO:0000256" key="8">
    <source>
        <dbReference type="ARBA" id="ARBA00022840"/>
    </source>
</evidence>
<keyword evidence="4" id="KW-0132">Cell division</keyword>
<evidence type="ECO:0000256" key="5">
    <source>
        <dbReference type="ARBA" id="ARBA00022692"/>
    </source>
</evidence>
<keyword evidence="8 15" id="KW-0067">ATP-binding</keyword>
<dbReference type="GO" id="GO:0051301">
    <property type="term" value="P:cell division"/>
    <property type="evidence" value="ECO:0007669"/>
    <property type="project" value="UniProtKB-KW"/>
</dbReference>
<dbReference type="InterPro" id="IPR041027">
    <property type="entry name" value="FtsK_alpha"/>
</dbReference>
<dbReference type="InterPro" id="IPR018541">
    <property type="entry name" value="Ftsk_gamma"/>
</dbReference>
<feature type="transmembrane region" description="Helical" evidence="17">
    <location>
        <begin position="36"/>
        <end position="60"/>
    </location>
</feature>
<dbReference type="PROSITE" id="PS50901">
    <property type="entry name" value="FTSK"/>
    <property type="match status" value="1"/>
</dbReference>
<comment type="similarity">
    <text evidence="2">Belongs to the FtsK/SpoIIIE/SftA family.</text>
</comment>
<comment type="function">
    <text evidence="13">Essential cell division protein that coordinates cell division and chromosome segregation. The N-terminus is involved in assembly of the cell-division machinery. The C-terminus functions as a DNA motor that moves dsDNA in an ATP-dependent manner towards the dif recombination site, which is located within the replication terminus region. Required for activation of the Xer recombinase, allowing activation of chromosome unlinking by recombination.</text>
</comment>
<dbReference type="Gene3D" id="1.10.10.10">
    <property type="entry name" value="Winged helix-like DNA-binding domain superfamily/Winged helix DNA-binding domain"/>
    <property type="match status" value="1"/>
</dbReference>
<feature type="region of interest" description="Disordered" evidence="16">
    <location>
        <begin position="305"/>
        <end position="332"/>
    </location>
</feature>
<comment type="subunit">
    <text evidence="14">Homohexamer. Forms a ring that surrounds DNA.</text>
</comment>
<keyword evidence="5 17" id="KW-0812">Transmembrane</keyword>
<feature type="compositionally biased region" description="Low complexity" evidence="16">
    <location>
        <begin position="260"/>
        <end position="270"/>
    </location>
</feature>
<feature type="region of interest" description="Disordered" evidence="16">
    <location>
        <begin position="210"/>
        <end position="285"/>
    </location>
</feature>
<dbReference type="Gene3D" id="3.40.50.300">
    <property type="entry name" value="P-loop containing nucleotide triphosphate hydrolases"/>
    <property type="match status" value="1"/>
</dbReference>
<dbReference type="GO" id="GO:0003677">
    <property type="term" value="F:DNA binding"/>
    <property type="evidence" value="ECO:0007669"/>
    <property type="project" value="UniProtKB-KW"/>
</dbReference>
<proteinExistence type="inferred from homology"/>
<evidence type="ECO:0000259" key="18">
    <source>
        <dbReference type="PROSITE" id="PS50901"/>
    </source>
</evidence>
<organism evidence="19 20">
    <name type="scientific">Candidatus Blautia stercorigallinarum</name>
    <dbReference type="NCBI Taxonomy" id="2838501"/>
    <lineage>
        <taxon>Bacteria</taxon>
        <taxon>Bacillati</taxon>
        <taxon>Bacillota</taxon>
        <taxon>Clostridia</taxon>
        <taxon>Lachnospirales</taxon>
        <taxon>Lachnospiraceae</taxon>
        <taxon>Blautia</taxon>
    </lineage>
</organism>
<evidence type="ECO:0000256" key="2">
    <source>
        <dbReference type="ARBA" id="ARBA00006474"/>
    </source>
</evidence>
<feature type="domain" description="FtsK" evidence="18">
    <location>
        <begin position="485"/>
        <end position="682"/>
    </location>
</feature>
<protein>
    <submittedName>
        <fullName evidence="19">DNA translocase FtsK</fullName>
    </submittedName>
</protein>
<dbReference type="InterPro" id="IPR050206">
    <property type="entry name" value="FtsK/SpoIIIE/SftA"/>
</dbReference>
<dbReference type="SUPFAM" id="SSF46785">
    <property type="entry name" value="Winged helix' DNA-binding domain"/>
    <property type="match status" value="1"/>
</dbReference>
<evidence type="ECO:0000256" key="1">
    <source>
        <dbReference type="ARBA" id="ARBA00004651"/>
    </source>
</evidence>
<dbReference type="InterPro" id="IPR027417">
    <property type="entry name" value="P-loop_NTPase"/>
</dbReference>
<dbReference type="Pfam" id="PF09397">
    <property type="entry name" value="FtsK_gamma"/>
    <property type="match status" value="1"/>
</dbReference>
<dbReference type="InterPro" id="IPR003593">
    <property type="entry name" value="AAA+_ATPase"/>
</dbReference>
<dbReference type="InterPro" id="IPR025199">
    <property type="entry name" value="FtsK_4TM"/>
</dbReference>
<comment type="caution">
    <text evidence="19">The sequence shown here is derived from an EMBL/GenBank/DDBJ whole genome shotgun (WGS) entry which is preliminary data.</text>
</comment>
<evidence type="ECO:0000256" key="17">
    <source>
        <dbReference type="SAM" id="Phobius"/>
    </source>
</evidence>
<comment type="subcellular location">
    <subcellularLocation>
        <location evidence="1">Cell membrane</location>
        <topology evidence="1">Multi-pass membrane protein</topology>
    </subcellularLocation>
</comment>
<name>A0A9D1PHE9_9FIRM</name>
<dbReference type="SMART" id="SM00843">
    <property type="entry name" value="Ftsk_gamma"/>
    <property type="match status" value="1"/>
</dbReference>
<evidence type="ECO:0000256" key="7">
    <source>
        <dbReference type="ARBA" id="ARBA00022829"/>
    </source>
</evidence>
<evidence type="ECO:0000313" key="20">
    <source>
        <dbReference type="Proteomes" id="UP000886814"/>
    </source>
</evidence>
<dbReference type="InterPro" id="IPR036388">
    <property type="entry name" value="WH-like_DNA-bd_sf"/>
</dbReference>
<dbReference type="PANTHER" id="PTHR22683">
    <property type="entry name" value="SPORULATION PROTEIN RELATED"/>
    <property type="match status" value="1"/>
</dbReference>
<gene>
    <name evidence="19" type="ORF">H9747_15130</name>
</gene>
<sequence>MAARKGATGRKRRTSSGGKKGTRKRNEPDRSMETEIILWIVLAMSAVLLVSNFGLGGAVGNAISSFFFGLVGLMCYPLPFFLFLGTAFVISNSGNTRAYRKMGGFVLFFVTACMFMQMVTEGAVLEDDLGSYFNISAEFKTGGGVLGGALCRLCVIAFGTAGTYAIILAALMISLVLITQRSIFDMIRKFSQSLYESAARRQEERREAARLRREEEEKQEEQEEKRRHRRERSAEEKEKNPGTGRRKKKKEVAAPEEKSPAAQEKAASEAFAEEPEEELPFVPEKAFPIHRGDRLVQDLEEIAVAEEEPAEEKEEKNRKNPKSSPEEIRQGVDEVKTQIANKEEEKKKEYKFPPISLLKKGKNTGGDSNAHLRETARKLQDTLHNFGVNVTITDVSCGPTVTRYEMQPEQGVKVSKIVSLTDDIKLNLAATDIRIEAPIPGKAAVGIEVPNENNSTVMLRDLIQSEAFKNCSSKLAFAAGKDIGGRPVIADIAKMPHLLIAGATGSGKSVCINTIIVSLLYKATPDEVKLIMIDPKVVELSAYNGIPHLFIPVVTDPKKAAGALNWAVAEMMERYDKFAQYNVRDLKGYNAKVDALEGIEDENKPKKLPQIVIIVDELADLMMVAPGEVEDAICRLAQLARAAGIHLIIATQRPSVNVITGLIKANMPSRIAFSVSSGVDSRTILDMNGAEKLLGKGDMLFYPQGYQKPARVQGAFVSDQEVSAIVNFLSSQHPETEYDQEIQQKIEAAKETGGTGPQSGSERDAYFADAGKFIIEKDKASIGMLQRAFKIGFNRAARIMDQLCDAGVVGEEEGTKPRKVLMSMEQFEQYIDEYL</sequence>
<feature type="transmembrane region" description="Helical" evidence="17">
    <location>
        <begin position="66"/>
        <end position="90"/>
    </location>
</feature>
<keyword evidence="3" id="KW-1003">Cell membrane</keyword>
<feature type="compositionally biased region" description="Basic and acidic residues" evidence="16">
    <location>
        <begin position="313"/>
        <end position="332"/>
    </location>
</feature>
<reference evidence="19" key="1">
    <citation type="journal article" date="2021" name="PeerJ">
        <title>Extensive microbial diversity within the chicken gut microbiome revealed by metagenomics and culture.</title>
        <authorList>
            <person name="Gilroy R."/>
            <person name="Ravi A."/>
            <person name="Getino M."/>
            <person name="Pursley I."/>
            <person name="Horton D.L."/>
            <person name="Alikhan N.F."/>
            <person name="Baker D."/>
            <person name="Gharbi K."/>
            <person name="Hall N."/>
            <person name="Watson M."/>
            <person name="Adriaenssens E.M."/>
            <person name="Foster-Nyarko E."/>
            <person name="Jarju S."/>
            <person name="Secka A."/>
            <person name="Antonio M."/>
            <person name="Oren A."/>
            <person name="Chaudhuri R.R."/>
            <person name="La Ragione R."/>
            <person name="Hildebrand F."/>
            <person name="Pallen M.J."/>
        </authorList>
    </citation>
    <scope>NUCLEOTIDE SEQUENCE</scope>
    <source>
        <strain evidence="19">CHK195-9823</strain>
    </source>
</reference>
<feature type="region of interest" description="Disordered" evidence="16">
    <location>
        <begin position="1"/>
        <end position="29"/>
    </location>
</feature>
<keyword evidence="12" id="KW-0131">Cell cycle</keyword>
<dbReference type="GO" id="GO:0007059">
    <property type="term" value="P:chromosome segregation"/>
    <property type="evidence" value="ECO:0007669"/>
    <property type="project" value="UniProtKB-KW"/>
</dbReference>
<reference evidence="19" key="2">
    <citation type="submission" date="2021-04" db="EMBL/GenBank/DDBJ databases">
        <authorList>
            <person name="Gilroy R."/>
        </authorList>
    </citation>
    <scope>NUCLEOTIDE SEQUENCE</scope>
    <source>
        <strain evidence="19">CHK195-9823</strain>
    </source>
</reference>
<evidence type="ECO:0000313" key="19">
    <source>
        <dbReference type="EMBL" id="HIV40302.1"/>
    </source>
</evidence>
<evidence type="ECO:0000256" key="16">
    <source>
        <dbReference type="SAM" id="MobiDB-lite"/>
    </source>
</evidence>
<feature type="binding site" evidence="15">
    <location>
        <begin position="502"/>
        <end position="509"/>
    </location>
    <ligand>
        <name>ATP</name>
        <dbReference type="ChEBI" id="CHEBI:30616"/>
    </ligand>
</feature>
<keyword evidence="10" id="KW-0238">DNA-binding</keyword>
<dbReference type="PANTHER" id="PTHR22683:SF41">
    <property type="entry name" value="DNA TRANSLOCASE FTSK"/>
    <property type="match status" value="1"/>
</dbReference>
<keyword evidence="7" id="KW-0159">Chromosome partition</keyword>
<evidence type="ECO:0000256" key="15">
    <source>
        <dbReference type="PROSITE-ProRule" id="PRU00289"/>
    </source>
</evidence>
<dbReference type="SUPFAM" id="SSF103473">
    <property type="entry name" value="MFS general substrate transporter"/>
    <property type="match status" value="1"/>
</dbReference>
<evidence type="ECO:0000256" key="3">
    <source>
        <dbReference type="ARBA" id="ARBA00022475"/>
    </source>
</evidence>
<dbReference type="GO" id="GO:0005886">
    <property type="term" value="C:plasma membrane"/>
    <property type="evidence" value="ECO:0007669"/>
    <property type="project" value="UniProtKB-SubCell"/>
</dbReference>
<evidence type="ECO:0000256" key="4">
    <source>
        <dbReference type="ARBA" id="ARBA00022618"/>
    </source>
</evidence>
<dbReference type="InterPro" id="IPR036259">
    <property type="entry name" value="MFS_trans_sf"/>
</dbReference>
<dbReference type="GO" id="GO:0005524">
    <property type="term" value="F:ATP binding"/>
    <property type="evidence" value="ECO:0007669"/>
    <property type="project" value="UniProtKB-UniRule"/>
</dbReference>
<accession>A0A9D1PHE9</accession>
<dbReference type="Pfam" id="PF17854">
    <property type="entry name" value="FtsK_alpha"/>
    <property type="match status" value="1"/>
</dbReference>
<evidence type="ECO:0000256" key="9">
    <source>
        <dbReference type="ARBA" id="ARBA00022989"/>
    </source>
</evidence>
<dbReference type="EMBL" id="DXIQ01000107">
    <property type="protein sequence ID" value="HIV40302.1"/>
    <property type="molecule type" value="Genomic_DNA"/>
</dbReference>
<dbReference type="SMART" id="SM00382">
    <property type="entry name" value="AAA"/>
    <property type="match status" value="1"/>
</dbReference>
<keyword evidence="6 15" id="KW-0547">Nucleotide-binding</keyword>
<dbReference type="Pfam" id="PF13491">
    <property type="entry name" value="FtsK_4TM"/>
    <property type="match status" value="1"/>
</dbReference>
<dbReference type="AlphaFoldDB" id="A0A9D1PHE9"/>
<dbReference type="InterPro" id="IPR002543">
    <property type="entry name" value="FtsK_dom"/>
</dbReference>
<dbReference type="InterPro" id="IPR036390">
    <property type="entry name" value="WH_DNA-bd_sf"/>
</dbReference>
<feature type="transmembrane region" description="Helical" evidence="17">
    <location>
        <begin position="102"/>
        <end position="125"/>
    </location>
</feature>
<dbReference type="SUPFAM" id="SSF52540">
    <property type="entry name" value="P-loop containing nucleoside triphosphate hydrolases"/>
    <property type="match status" value="1"/>
</dbReference>
<dbReference type="Gene3D" id="3.30.980.40">
    <property type="match status" value="1"/>
</dbReference>
<evidence type="ECO:0000256" key="6">
    <source>
        <dbReference type="ARBA" id="ARBA00022741"/>
    </source>
</evidence>
<dbReference type="CDD" id="cd01127">
    <property type="entry name" value="TrwB_TraG_TraD_VirD4"/>
    <property type="match status" value="1"/>
</dbReference>